<evidence type="ECO:0000256" key="3">
    <source>
        <dbReference type="SAM" id="Phobius"/>
    </source>
</evidence>
<name>A0A200R0D5_MACCD</name>
<evidence type="ECO:0000256" key="1">
    <source>
        <dbReference type="ARBA" id="ARBA00022679"/>
    </source>
</evidence>
<dbReference type="SUPFAM" id="SSF54495">
    <property type="entry name" value="UBC-like"/>
    <property type="match status" value="1"/>
</dbReference>
<dbReference type="PROSITE" id="PS50127">
    <property type="entry name" value="UBC_2"/>
    <property type="match status" value="1"/>
</dbReference>
<accession>A0A200R0D5</accession>
<keyword evidence="2" id="KW-0833">Ubl conjugation pathway</keyword>
<feature type="domain" description="UBC core" evidence="4">
    <location>
        <begin position="62"/>
        <end position="219"/>
    </location>
</feature>
<organism evidence="5 6">
    <name type="scientific">Macleaya cordata</name>
    <name type="common">Five-seeded plume-poppy</name>
    <name type="synonym">Bocconia cordata</name>
    <dbReference type="NCBI Taxonomy" id="56857"/>
    <lineage>
        <taxon>Eukaryota</taxon>
        <taxon>Viridiplantae</taxon>
        <taxon>Streptophyta</taxon>
        <taxon>Embryophyta</taxon>
        <taxon>Tracheophyta</taxon>
        <taxon>Spermatophyta</taxon>
        <taxon>Magnoliopsida</taxon>
        <taxon>Ranunculales</taxon>
        <taxon>Papaveraceae</taxon>
        <taxon>Papaveroideae</taxon>
        <taxon>Macleaya</taxon>
    </lineage>
</organism>
<dbReference type="OMA" id="PGEMDEN"/>
<proteinExistence type="predicted"/>
<comment type="caution">
    <text evidence="5">The sequence shown here is derived from an EMBL/GenBank/DDBJ whole genome shotgun (WGS) entry which is preliminary data.</text>
</comment>
<keyword evidence="1" id="KW-0808">Transferase</keyword>
<protein>
    <submittedName>
        <fullName evidence="5">Ubiquitin-conjugating enzyme</fullName>
    </submittedName>
</protein>
<dbReference type="Pfam" id="PF00179">
    <property type="entry name" value="UQ_con"/>
    <property type="match status" value="1"/>
</dbReference>
<reference evidence="5 6" key="1">
    <citation type="journal article" date="2017" name="Mol. Plant">
        <title>The Genome of Medicinal Plant Macleaya cordata Provides New Insights into Benzylisoquinoline Alkaloids Metabolism.</title>
        <authorList>
            <person name="Liu X."/>
            <person name="Liu Y."/>
            <person name="Huang P."/>
            <person name="Ma Y."/>
            <person name="Qing Z."/>
            <person name="Tang Q."/>
            <person name="Cao H."/>
            <person name="Cheng P."/>
            <person name="Zheng Y."/>
            <person name="Yuan Z."/>
            <person name="Zhou Y."/>
            <person name="Liu J."/>
            <person name="Tang Z."/>
            <person name="Zhuo Y."/>
            <person name="Zhang Y."/>
            <person name="Yu L."/>
            <person name="Huang J."/>
            <person name="Yang P."/>
            <person name="Peng Q."/>
            <person name="Zhang J."/>
            <person name="Jiang W."/>
            <person name="Zhang Z."/>
            <person name="Lin K."/>
            <person name="Ro D.K."/>
            <person name="Chen X."/>
            <person name="Xiong X."/>
            <person name="Shang Y."/>
            <person name="Huang S."/>
            <person name="Zeng J."/>
        </authorList>
    </citation>
    <scope>NUCLEOTIDE SEQUENCE [LARGE SCALE GENOMIC DNA]</scope>
    <source>
        <strain evidence="6">cv. BLH2017</strain>
        <tissue evidence="5">Root</tissue>
    </source>
</reference>
<dbReference type="InterPro" id="IPR016135">
    <property type="entry name" value="UBQ-conjugating_enzyme/RWD"/>
</dbReference>
<keyword evidence="3" id="KW-0472">Membrane</keyword>
<gene>
    <name evidence="5" type="ORF">BVC80_8929g7</name>
</gene>
<dbReference type="OrthoDB" id="47801at2759"/>
<evidence type="ECO:0000313" key="5">
    <source>
        <dbReference type="EMBL" id="OVA16151.1"/>
    </source>
</evidence>
<dbReference type="CDD" id="cd23837">
    <property type="entry name" value="UBCc_UBE2O"/>
    <property type="match status" value="1"/>
</dbReference>
<evidence type="ECO:0000313" key="6">
    <source>
        <dbReference type="Proteomes" id="UP000195402"/>
    </source>
</evidence>
<keyword evidence="3" id="KW-1133">Transmembrane helix</keyword>
<dbReference type="GO" id="GO:0061631">
    <property type="term" value="F:ubiquitin conjugating enzyme activity"/>
    <property type="evidence" value="ECO:0007669"/>
    <property type="project" value="TreeGrafter"/>
</dbReference>
<dbReference type="PANTHER" id="PTHR46116">
    <property type="entry name" value="(E3-INDEPENDENT) E2 UBIQUITIN-CONJUGATING ENZYME"/>
    <property type="match status" value="1"/>
</dbReference>
<dbReference type="Proteomes" id="UP000195402">
    <property type="component" value="Unassembled WGS sequence"/>
</dbReference>
<dbReference type="InParanoid" id="A0A200R0D5"/>
<keyword evidence="6" id="KW-1185">Reference proteome</keyword>
<evidence type="ECO:0000259" key="4">
    <source>
        <dbReference type="PROSITE" id="PS50127"/>
    </source>
</evidence>
<feature type="transmembrane region" description="Helical" evidence="3">
    <location>
        <begin position="331"/>
        <end position="350"/>
    </location>
</feature>
<evidence type="ECO:0000256" key="2">
    <source>
        <dbReference type="ARBA" id="ARBA00022786"/>
    </source>
</evidence>
<dbReference type="InterPro" id="IPR000608">
    <property type="entry name" value="UBC"/>
</dbReference>
<sequence>MENHEDIIEIRVDGGGGGGKEFKQFDIILAADDDDDDNNNSSISDHHFASSSDLKTNKYSSQTNKRIMKEWKILEECLPDSIYVRAYEGRIDLLRAVIVGAEGTPYHNGLFFFDIQLPSDYPYGPPNVHYHSFGFRLNPNLYPRGKVCLSLLNTWFASEGARWNPSKSTVLQVLVSIQALVLNAKPYFNESRSWYSTREKESLAYNEEKFVLSCKKMLAVLNKPPKHFEEFVAQHFRDRAETILTACKAYIDDSPVNNTLSSSATTTLTVPKRYQRLMRIIYSRLVKAFIKNGSSSLKNYLGSYDMDVDEKFVEPRLPGEMDENQASLSELIHPLLTLFVFVFLFLVFILF</sequence>
<dbReference type="EMBL" id="MVGT01000628">
    <property type="protein sequence ID" value="OVA16151.1"/>
    <property type="molecule type" value="Genomic_DNA"/>
</dbReference>
<dbReference type="Gene3D" id="3.10.110.10">
    <property type="entry name" value="Ubiquitin Conjugating Enzyme"/>
    <property type="match status" value="1"/>
</dbReference>
<dbReference type="PANTHER" id="PTHR46116:SF19">
    <property type="entry name" value="UBIQUITIN-CONJUGATING ENZYME FAMILY PROTEIN"/>
    <property type="match status" value="1"/>
</dbReference>
<dbReference type="SMART" id="SM00212">
    <property type="entry name" value="UBCc"/>
    <property type="match status" value="1"/>
</dbReference>
<keyword evidence="3" id="KW-0812">Transmembrane</keyword>
<dbReference type="AlphaFoldDB" id="A0A200R0D5"/>
<dbReference type="STRING" id="56857.A0A200R0D5"/>